<dbReference type="InterPro" id="IPR015943">
    <property type="entry name" value="WD40/YVTN_repeat-like_dom_sf"/>
</dbReference>
<evidence type="ECO:0000313" key="1">
    <source>
        <dbReference type="EMBL" id="XCH24692.1"/>
    </source>
</evidence>
<dbReference type="Pfam" id="PF07494">
    <property type="entry name" value="Reg_prop"/>
    <property type="match status" value="1"/>
</dbReference>
<accession>A0AAU8FMD5</accession>
<dbReference type="Gene3D" id="2.130.10.10">
    <property type="entry name" value="YVTN repeat-like/Quinoprotein amine dehydrogenase"/>
    <property type="match status" value="1"/>
</dbReference>
<reference evidence="1" key="1">
    <citation type="submission" date="2024-06" db="EMBL/GenBank/DDBJ databases">
        <title>Sequencing and assembly of the genome of Dyadobacter sp. strain 676, a symbiont of Cyamopsis tetragonoloba.</title>
        <authorList>
            <person name="Guro P."/>
            <person name="Sazanova A."/>
            <person name="Kuznetsova I."/>
            <person name="Belimov A."/>
            <person name="Safronova V."/>
        </authorList>
    </citation>
    <scope>NUCLEOTIDE SEQUENCE</scope>
    <source>
        <strain evidence="1">676</strain>
    </source>
</reference>
<gene>
    <name evidence="1" type="ORF">ABV298_31115</name>
</gene>
<organism evidence="1">
    <name type="scientific">Dyadobacter sp. 676</name>
    <dbReference type="NCBI Taxonomy" id="3088362"/>
    <lineage>
        <taxon>Bacteria</taxon>
        <taxon>Pseudomonadati</taxon>
        <taxon>Bacteroidota</taxon>
        <taxon>Cytophagia</taxon>
        <taxon>Cytophagales</taxon>
        <taxon>Spirosomataceae</taxon>
        <taxon>Dyadobacter</taxon>
    </lineage>
</organism>
<dbReference type="RefSeq" id="WP_353720007.1">
    <property type="nucleotide sequence ID" value="NZ_CP159289.1"/>
</dbReference>
<dbReference type="EMBL" id="CP159289">
    <property type="protein sequence ID" value="XCH24692.1"/>
    <property type="molecule type" value="Genomic_DNA"/>
</dbReference>
<dbReference type="AlphaFoldDB" id="A0AAU8FMD5"/>
<sequence length="599" mass="67351">MEIVPKLGYYCTPVQISPTVIERQPIADSAMNIARIIPLLAFLTLAVHAYGRDVSDFTEQHFTSDNGLPQNSVMQLRMDKNGFIWMTTQGGLVRFDGTRFVTYNLSNVPGLISNRIIDLGLTGDSTVFFKDTSFKVFSFDKNNQPFLLNPHIRNRYVILQSPGDQFDVIRNLIPGDRRRVESLFAAFAAQVIYNRIGARGDGFLRIGDNLLLYFYQKKIISFKTFEYGAAMAYDNAGVLGKKMYFLNEKKQLAGIDSSGREYAVFLRLPGRDHPELSGPSHLFQQGERLFLHDSNTFYELKPESGNALVGEPVLKTKDVGRVACYLNIPEKGIHMLGTETGGLYIFRKKQFKTVRIAGTNNNFYSQHLYRNNGLITGLGAILPAGTITGEPFPLTDRSGILVDKEGYIWLNARTGKIEKRTADLKLVQQFDVEREAAKFAQTADGTIWVNLVSGKMGKISGDSIQWMKLAKGGYRFCAGQRQGVFCLEWPRRLPAGDFKAGLARNPGIERKGSPDILFRQAENALGRNLRTGVLRHPERQNECVAARPERLPAGRACISGRPEGLYVDEHQPWPFQMQDAGPLRLPRRQIGQRFLLLLR</sequence>
<proteinExistence type="predicted"/>
<name>A0AAU8FMD5_9BACT</name>
<protein>
    <submittedName>
        <fullName evidence="1">Two-component regulator propeller domain-containing protein</fullName>
    </submittedName>
</protein>
<dbReference type="InterPro" id="IPR011110">
    <property type="entry name" value="Reg_prop"/>
</dbReference>